<dbReference type="PANTHER" id="PTHR34293:SF1">
    <property type="entry name" value="HTH-TYPE TRANSCRIPTIONAL REGULATOR TRMBL2"/>
    <property type="match status" value="1"/>
</dbReference>
<dbReference type="SUPFAM" id="SSF56024">
    <property type="entry name" value="Phospholipase D/nuclease"/>
    <property type="match status" value="1"/>
</dbReference>
<evidence type="ECO:0000256" key="1">
    <source>
        <dbReference type="ARBA" id="ARBA00007287"/>
    </source>
</evidence>
<evidence type="ECO:0000313" key="5">
    <source>
        <dbReference type="Proteomes" id="UP000509346"/>
    </source>
</evidence>
<reference evidence="4 5" key="1">
    <citation type="submission" date="2020-07" db="EMBL/GenBank/DDBJ databases">
        <title>Halosimplex litoreum sp. nov. and Halosimplex rubrum sp. nov., isolated from different salt environments.</title>
        <authorList>
            <person name="Cui H."/>
        </authorList>
    </citation>
    <scope>NUCLEOTIDE SEQUENCE [LARGE SCALE GENOMIC DNA]</scope>
    <source>
        <strain evidence="4 5">R2</strain>
    </source>
</reference>
<organism evidence="4 5">
    <name type="scientific">Halosimplex pelagicum</name>
    <dbReference type="NCBI Taxonomy" id="869886"/>
    <lineage>
        <taxon>Archaea</taxon>
        <taxon>Methanobacteriati</taxon>
        <taxon>Methanobacteriota</taxon>
        <taxon>Stenosarchaea group</taxon>
        <taxon>Halobacteria</taxon>
        <taxon>Halobacteriales</taxon>
        <taxon>Haloarculaceae</taxon>
        <taxon>Halosimplex</taxon>
    </lineage>
</organism>
<dbReference type="KEGG" id="hpel:HZS54_16245"/>
<dbReference type="CDD" id="cd09124">
    <property type="entry name" value="PLDc_like_TrmB_middle"/>
    <property type="match status" value="1"/>
</dbReference>
<evidence type="ECO:0000259" key="2">
    <source>
        <dbReference type="Pfam" id="PF01978"/>
    </source>
</evidence>
<dbReference type="Gene3D" id="1.10.10.10">
    <property type="entry name" value="Winged helix-like DNA-binding domain superfamily/Winged helix DNA-binding domain"/>
    <property type="match status" value="1"/>
</dbReference>
<dbReference type="InterPro" id="IPR002831">
    <property type="entry name" value="Tscrpt_reg_TrmB_N"/>
</dbReference>
<proteinExistence type="inferred from homology"/>
<dbReference type="AlphaFoldDB" id="A0A7D5P7V9"/>
<evidence type="ECO:0000259" key="3">
    <source>
        <dbReference type="Pfam" id="PF11495"/>
    </source>
</evidence>
<evidence type="ECO:0000313" key="4">
    <source>
        <dbReference type="EMBL" id="QLH83077.1"/>
    </source>
</evidence>
<dbReference type="InterPro" id="IPR021586">
    <property type="entry name" value="Tscrpt_reg_TrmB_C"/>
</dbReference>
<sequence length="352" mass="38967">MTDEGIDDGTLRDELNVFGFSDTEIDTYLAILEQGETTVRTVAEAADVTQRAVYNIAERLEDRDLVVVNDHASPTTIRALPPEEAIDALSNRLESITPTLENRFNETEPKTPEIQIIKARETAVKRLRKGITEAEHEVLVAVPGHSYEDIEPELRDAVDRGVLVFLLIGGMADLEVDESRLEETAAVVRSWSERLPFMYAADDEAAMIGHSGILSGTHVDEEAVAVTEDNLAGSIVGLYFGAYWPTASEMHVREPGELPRTFDWFRNSVLEAVLHRREGTDLEAVVRTDEGPEVTGRVSQVRQAFVEPSTNDYTLETSLYLETDDGEVSVGGPGSFIEEYEGDVVTLRPTEE</sequence>
<dbReference type="Pfam" id="PF01978">
    <property type="entry name" value="TrmB"/>
    <property type="match status" value="1"/>
</dbReference>
<dbReference type="SUPFAM" id="SSF159071">
    <property type="entry name" value="TrmB C-terminal domain-like"/>
    <property type="match status" value="1"/>
</dbReference>
<dbReference type="InterPro" id="IPR051797">
    <property type="entry name" value="TrmB-like"/>
</dbReference>
<protein>
    <submittedName>
        <fullName evidence="4">TrmB family transcriptional regulator</fullName>
    </submittedName>
</protein>
<dbReference type="Proteomes" id="UP000509346">
    <property type="component" value="Chromosome"/>
</dbReference>
<dbReference type="RefSeq" id="WP_179918134.1">
    <property type="nucleotide sequence ID" value="NZ_CP058909.1"/>
</dbReference>
<dbReference type="PANTHER" id="PTHR34293">
    <property type="entry name" value="HTH-TYPE TRANSCRIPTIONAL REGULATOR TRMBL2"/>
    <property type="match status" value="1"/>
</dbReference>
<feature type="domain" description="Transcription regulator TrmB N-terminal" evidence="2">
    <location>
        <begin position="15"/>
        <end position="83"/>
    </location>
</feature>
<accession>A0A7D5P7V9</accession>
<dbReference type="EMBL" id="CP058909">
    <property type="protein sequence ID" value="QLH83077.1"/>
    <property type="molecule type" value="Genomic_DNA"/>
</dbReference>
<feature type="domain" description="Transcription regulator TrmB C-terminal" evidence="3">
    <location>
        <begin position="114"/>
        <end position="348"/>
    </location>
</feature>
<keyword evidence="5" id="KW-1185">Reference proteome</keyword>
<dbReference type="SUPFAM" id="SSF46785">
    <property type="entry name" value="Winged helix' DNA-binding domain"/>
    <property type="match status" value="1"/>
</dbReference>
<dbReference type="OrthoDB" id="201002at2157"/>
<comment type="similarity">
    <text evidence="1">Belongs to the transcriptional regulator TrmB family.</text>
</comment>
<dbReference type="InterPro" id="IPR036388">
    <property type="entry name" value="WH-like_DNA-bd_sf"/>
</dbReference>
<dbReference type="GeneID" id="56084172"/>
<gene>
    <name evidence="4" type="ORF">HZS54_16245</name>
</gene>
<dbReference type="Pfam" id="PF11495">
    <property type="entry name" value="Regulator_TrmB"/>
    <property type="match status" value="1"/>
</dbReference>
<dbReference type="InterPro" id="IPR036390">
    <property type="entry name" value="WH_DNA-bd_sf"/>
</dbReference>
<name>A0A7D5P7V9_9EURY</name>